<dbReference type="InterPro" id="IPR013783">
    <property type="entry name" value="Ig-like_fold"/>
</dbReference>
<sequence>MATTTVSGSTVTFSNSGAAANLTQSGSEDGSYLFIFDVLATSGGGTKTTIYSVDDGVKNDDGGASIVVTNTAFADYNKDLLIQDGVNVIQTSTTSGANFWIGSDGKIHYDATALSTQINALGAGEQFTDTIQYTIKMSNGTLSVGTLTVVITGTNDAPVITVAAGDHDAATLNETNSPLSTNGTLTVNDVDTHDTVNASVTGVTLGGATGSLQAADVLNMLSLGGNPVIDNSHTSGAINWSFNSTPQAFDYLAAGEHFTLTYTIKADDGHGGTTTHDVTITITGTNDNPVITSNPQSGSVSEGDPAHNVADMTATGQVTFSDVDQGDTHSFSVSAAASYGAASVDPDGTWHYPVADSGNVNALAAGATLDDYFTVRVTDNNGGYAEQQVHITITGANDAPTVSAAVTSTASEDAAAYTIDLLTNAAD</sequence>
<dbReference type="InterPro" id="IPR010221">
    <property type="entry name" value="VCBS_dom"/>
</dbReference>
<proteinExistence type="predicted"/>
<dbReference type="Pfam" id="PF17803">
    <property type="entry name" value="Cadherin_4"/>
    <property type="match status" value="1"/>
</dbReference>
<name>A0ABU4Y5P0_9HYPH</name>
<keyword evidence="3" id="KW-1185">Reference proteome</keyword>
<dbReference type="InterPro" id="IPR040853">
    <property type="entry name" value="RapA2_cadherin-like"/>
</dbReference>
<comment type="caution">
    <text evidence="2">The sequence shown here is derived from an EMBL/GenBank/DDBJ whole genome shotgun (WGS) entry which is preliminary data.</text>
</comment>
<protein>
    <submittedName>
        <fullName evidence="2">VCBS domain-containing protein</fullName>
    </submittedName>
</protein>
<feature type="domain" description="RapA2 cadherin-like" evidence="1">
    <location>
        <begin position="277"/>
        <end position="352"/>
    </location>
</feature>
<dbReference type="NCBIfam" id="TIGR01965">
    <property type="entry name" value="VCBS_repeat"/>
    <property type="match status" value="3"/>
</dbReference>
<evidence type="ECO:0000313" key="3">
    <source>
        <dbReference type="Proteomes" id="UP001287059"/>
    </source>
</evidence>
<dbReference type="RefSeq" id="WP_320290360.1">
    <property type="nucleotide sequence ID" value="NZ_JAVIIW010000045.1"/>
</dbReference>
<feature type="non-terminal residue" evidence="2">
    <location>
        <position position="427"/>
    </location>
</feature>
<organism evidence="2 3">
    <name type="scientific">Mesorhizobium album</name>
    <dbReference type="NCBI Taxonomy" id="3072314"/>
    <lineage>
        <taxon>Bacteria</taxon>
        <taxon>Pseudomonadati</taxon>
        <taxon>Pseudomonadota</taxon>
        <taxon>Alphaproteobacteria</taxon>
        <taxon>Hyphomicrobiales</taxon>
        <taxon>Phyllobacteriaceae</taxon>
        <taxon>Mesorhizobium</taxon>
    </lineage>
</organism>
<gene>
    <name evidence="2" type="ORF">RFN28_27950</name>
</gene>
<accession>A0ABU4Y5P0</accession>
<dbReference type="Gene3D" id="2.60.40.10">
    <property type="entry name" value="Immunoglobulins"/>
    <property type="match status" value="1"/>
</dbReference>
<dbReference type="Proteomes" id="UP001287059">
    <property type="component" value="Unassembled WGS sequence"/>
</dbReference>
<reference evidence="2 3" key="1">
    <citation type="submission" date="2023-08" db="EMBL/GenBank/DDBJ databases">
        <title>Implementing the SeqCode for naming new Mesorhizobium species isolated from Vachellia karroo root nodules.</title>
        <authorList>
            <person name="Van Lill M."/>
        </authorList>
    </citation>
    <scope>NUCLEOTIDE SEQUENCE [LARGE SCALE GENOMIC DNA]</scope>
    <source>
        <strain evidence="2 3">VK24D</strain>
    </source>
</reference>
<dbReference type="EMBL" id="JAVIIW010000045">
    <property type="protein sequence ID" value="MDX8482261.1"/>
    <property type="molecule type" value="Genomic_DNA"/>
</dbReference>
<evidence type="ECO:0000259" key="1">
    <source>
        <dbReference type="Pfam" id="PF17803"/>
    </source>
</evidence>
<evidence type="ECO:0000313" key="2">
    <source>
        <dbReference type="EMBL" id="MDX8482261.1"/>
    </source>
</evidence>